<organism evidence="1 2">
    <name type="scientific">Striga asiatica</name>
    <name type="common">Asiatic witchweed</name>
    <name type="synonym">Buchnera asiatica</name>
    <dbReference type="NCBI Taxonomy" id="4170"/>
    <lineage>
        <taxon>Eukaryota</taxon>
        <taxon>Viridiplantae</taxon>
        <taxon>Streptophyta</taxon>
        <taxon>Embryophyta</taxon>
        <taxon>Tracheophyta</taxon>
        <taxon>Spermatophyta</taxon>
        <taxon>Magnoliopsida</taxon>
        <taxon>eudicotyledons</taxon>
        <taxon>Gunneridae</taxon>
        <taxon>Pentapetalae</taxon>
        <taxon>asterids</taxon>
        <taxon>lamiids</taxon>
        <taxon>Lamiales</taxon>
        <taxon>Orobanchaceae</taxon>
        <taxon>Buchnereae</taxon>
        <taxon>Striga</taxon>
    </lineage>
</organism>
<name>A0A5A7Q284_STRAF</name>
<dbReference type="AlphaFoldDB" id="A0A5A7Q284"/>
<evidence type="ECO:0000313" key="1">
    <source>
        <dbReference type="EMBL" id="GER39021.1"/>
    </source>
</evidence>
<keyword evidence="2" id="KW-1185">Reference proteome</keyword>
<comment type="caution">
    <text evidence="1">The sequence shown here is derived from an EMBL/GenBank/DDBJ whole genome shotgun (WGS) entry which is preliminary data.</text>
</comment>
<dbReference type="EMBL" id="BKCP01005572">
    <property type="protein sequence ID" value="GER39021.1"/>
    <property type="molecule type" value="Genomic_DNA"/>
</dbReference>
<sequence>MGIEESFACFEDYLDIINRLWPSAGKDRLGRKTYPESETTYSTRRCKQHHQQEMLVKEEAQEAISLSLGSPSYPDTLFAYLGFTDSNRSSADGIEERKRSPSDNWKDPFSNAIPVPSAFSVLISNPMDLLLSSKSISMIQKIKSLAASEDEGVYLPVPQWYFSPYLLKSCIPRYEPLGIESLKNNSKAGVLNNRRNKRSCAPQA</sequence>
<proteinExistence type="predicted"/>
<evidence type="ECO:0000313" key="2">
    <source>
        <dbReference type="Proteomes" id="UP000325081"/>
    </source>
</evidence>
<reference evidence="2" key="1">
    <citation type="journal article" date="2019" name="Curr. Biol.">
        <title>Genome Sequence of Striga asiatica Provides Insight into the Evolution of Plant Parasitism.</title>
        <authorList>
            <person name="Yoshida S."/>
            <person name="Kim S."/>
            <person name="Wafula E.K."/>
            <person name="Tanskanen J."/>
            <person name="Kim Y.M."/>
            <person name="Honaas L."/>
            <person name="Yang Z."/>
            <person name="Spallek T."/>
            <person name="Conn C.E."/>
            <person name="Ichihashi Y."/>
            <person name="Cheong K."/>
            <person name="Cui S."/>
            <person name="Der J.P."/>
            <person name="Gundlach H."/>
            <person name="Jiao Y."/>
            <person name="Hori C."/>
            <person name="Ishida J.K."/>
            <person name="Kasahara H."/>
            <person name="Kiba T."/>
            <person name="Kim M.S."/>
            <person name="Koo N."/>
            <person name="Laohavisit A."/>
            <person name="Lee Y.H."/>
            <person name="Lumba S."/>
            <person name="McCourt P."/>
            <person name="Mortimer J.C."/>
            <person name="Mutuku J.M."/>
            <person name="Nomura T."/>
            <person name="Sasaki-Sekimoto Y."/>
            <person name="Seto Y."/>
            <person name="Wang Y."/>
            <person name="Wakatake T."/>
            <person name="Sakakibara H."/>
            <person name="Demura T."/>
            <person name="Yamaguchi S."/>
            <person name="Yoneyama K."/>
            <person name="Manabe R.I."/>
            <person name="Nelson D.C."/>
            <person name="Schulman A.H."/>
            <person name="Timko M.P."/>
            <person name="dePamphilis C.W."/>
            <person name="Choi D."/>
            <person name="Shirasu K."/>
        </authorList>
    </citation>
    <scope>NUCLEOTIDE SEQUENCE [LARGE SCALE GENOMIC DNA]</scope>
    <source>
        <strain evidence="2">cv. UVA1</strain>
    </source>
</reference>
<gene>
    <name evidence="1" type="ORF">STAS_15587</name>
</gene>
<dbReference type="Proteomes" id="UP000325081">
    <property type="component" value="Unassembled WGS sequence"/>
</dbReference>
<accession>A0A5A7Q284</accession>
<protein>
    <submittedName>
        <fullName evidence="1">Short-chain dehydrogenase/reductase SDR</fullName>
    </submittedName>
</protein>